<accession>A0A5K7XDG3</accession>
<dbReference type="AlphaFoldDB" id="A0A5K7XDG3"/>
<gene>
    <name evidence="1" type="ORF">PLANPX_2058</name>
</gene>
<protein>
    <submittedName>
        <fullName evidence="1">Uncharacterized protein</fullName>
    </submittedName>
</protein>
<dbReference type="RefSeq" id="WP_152098412.1">
    <property type="nucleotide sequence ID" value="NZ_AP021861.1"/>
</dbReference>
<proteinExistence type="predicted"/>
<reference evidence="2" key="1">
    <citation type="submission" date="2019-10" db="EMBL/GenBank/DDBJ databases">
        <title>Lacipirellula parvula gen. nov., sp. nov., representing a lineage of planctomycetes widespread in freshwater anoxic habitats, and description of the family Lacipirellulaceae.</title>
        <authorList>
            <person name="Dedysh S.N."/>
            <person name="Kulichevskaya I.S."/>
            <person name="Beletsky A.V."/>
            <person name="Rakitin A.L."/>
            <person name="Mardanov A.V."/>
            <person name="Ivanova A.A."/>
            <person name="Saltykova V.X."/>
            <person name="Rijpstra W.I.C."/>
            <person name="Sinninghe Damste J.S."/>
            <person name="Ravin N.V."/>
        </authorList>
    </citation>
    <scope>NUCLEOTIDE SEQUENCE [LARGE SCALE GENOMIC DNA]</scope>
    <source>
        <strain evidence="2">PX69</strain>
    </source>
</reference>
<organism evidence="1 2">
    <name type="scientific">Lacipirellula parvula</name>
    <dbReference type="NCBI Taxonomy" id="2650471"/>
    <lineage>
        <taxon>Bacteria</taxon>
        <taxon>Pseudomonadati</taxon>
        <taxon>Planctomycetota</taxon>
        <taxon>Planctomycetia</taxon>
        <taxon>Pirellulales</taxon>
        <taxon>Lacipirellulaceae</taxon>
        <taxon>Lacipirellula</taxon>
    </lineage>
</organism>
<name>A0A5K7XDG3_9BACT</name>
<evidence type="ECO:0000313" key="2">
    <source>
        <dbReference type="Proteomes" id="UP000326837"/>
    </source>
</evidence>
<dbReference type="Proteomes" id="UP000326837">
    <property type="component" value="Chromosome"/>
</dbReference>
<evidence type="ECO:0000313" key="1">
    <source>
        <dbReference type="EMBL" id="BBO32446.1"/>
    </source>
</evidence>
<keyword evidence="2" id="KW-1185">Reference proteome</keyword>
<dbReference type="EMBL" id="AP021861">
    <property type="protein sequence ID" value="BBO32446.1"/>
    <property type="molecule type" value="Genomic_DNA"/>
</dbReference>
<sequence length="170" mass="18331">MSTAAAEETRVPVKFAGGHDISKKDFGRPIPLIAAALGVKPEVFRKAFSGVTPARGRGPSGAEARKNKEALLSVLGPHGVTNERLDEVSDYYRFRPQEDELWPVKAAKAEAIVEDGQIKRIVVTEPGHGYSTPPRASVKGFSDAKLHVELAFSKTLKKNGAVKAIEIDSK</sequence>
<dbReference type="KEGG" id="lpav:PLANPX_2058"/>